<keyword evidence="3" id="KW-1185">Reference proteome</keyword>
<reference evidence="2" key="1">
    <citation type="journal article" date="2020" name="Stud. Mycol.">
        <title>101 Dothideomycetes genomes: a test case for predicting lifestyles and emergence of pathogens.</title>
        <authorList>
            <person name="Haridas S."/>
            <person name="Albert R."/>
            <person name="Binder M."/>
            <person name="Bloem J."/>
            <person name="Labutti K."/>
            <person name="Salamov A."/>
            <person name="Andreopoulos B."/>
            <person name="Baker S."/>
            <person name="Barry K."/>
            <person name="Bills G."/>
            <person name="Bluhm B."/>
            <person name="Cannon C."/>
            <person name="Castanera R."/>
            <person name="Culley D."/>
            <person name="Daum C."/>
            <person name="Ezra D."/>
            <person name="Gonzalez J."/>
            <person name="Henrissat B."/>
            <person name="Kuo A."/>
            <person name="Liang C."/>
            <person name="Lipzen A."/>
            <person name="Lutzoni F."/>
            <person name="Magnuson J."/>
            <person name="Mondo S."/>
            <person name="Nolan M."/>
            <person name="Ohm R."/>
            <person name="Pangilinan J."/>
            <person name="Park H.-J."/>
            <person name="Ramirez L."/>
            <person name="Alfaro M."/>
            <person name="Sun H."/>
            <person name="Tritt A."/>
            <person name="Yoshinaga Y."/>
            <person name="Zwiers L.-H."/>
            <person name="Turgeon B."/>
            <person name="Goodwin S."/>
            <person name="Spatafora J."/>
            <person name="Crous P."/>
            <person name="Grigoriev I."/>
        </authorList>
    </citation>
    <scope>NUCLEOTIDE SEQUENCE</scope>
    <source>
        <strain evidence="2">CBS 379.55</strain>
    </source>
</reference>
<dbReference type="AlphaFoldDB" id="A0A6A6JC56"/>
<dbReference type="Gene3D" id="3.10.129.10">
    <property type="entry name" value="Hotdog Thioesterase"/>
    <property type="match status" value="1"/>
</dbReference>
<dbReference type="GO" id="GO:0016853">
    <property type="term" value="F:isomerase activity"/>
    <property type="evidence" value="ECO:0007669"/>
    <property type="project" value="UniProtKB-KW"/>
</dbReference>
<dbReference type="GO" id="GO:0005739">
    <property type="term" value="C:mitochondrion"/>
    <property type="evidence" value="ECO:0007669"/>
    <property type="project" value="TreeGrafter"/>
</dbReference>
<dbReference type="InterPro" id="IPR052741">
    <property type="entry name" value="Mitochondrial_HTD2"/>
</dbReference>
<dbReference type="GO" id="GO:0019171">
    <property type="term" value="F:(3R)-hydroxyacyl-[acyl-carrier-protein] dehydratase activity"/>
    <property type="evidence" value="ECO:0007669"/>
    <property type="project" value="TreeGrafter"/>
</dbReference>
<sequence>MPVEKESASDIERGILPIGHHLAFFNPNVPKRELLPDGTDALHSPGEPFMTRLWVSGSLHLNPERYFHGDSAWKVGVGREFECLERITDVHLGGIPGNETIAVTIERLFSRARKANANQVEELAGEAQRLPGREEDEDVPPPPNRLSLMEVRKLLFRKNTGKTGQIKHANHLKAPKEAQFYHSLVPTKELLTQFSRLTLNHHRIHTDEQYTRETEGHRNLLVHGPLTLALMLRLATKRLRTLPGPPRAITSIEYGNLAPLYCDERLRVCGRTREEPQGRGEGRFDVWIEGPAGGMAVKGRVTVAPI</sequence>
<proteinExistence type="predicted"/>
<gene>
    <name evidence="2" type="ORF">EI97DRAFT_403385</name>
</gene>
<keyword evidence="2" id="KW-0413">Isomerase</keyword>
<protein>
    <submittedName>
        <fullName evidence="2">Thioesterase/thiol ester dehydrase-isomerase</fullName>
    </submittedName>
</protein>
<dbReference type="InterPro" id="IPR029069">
    <property type="entry name" value="HotDog_dom_sf"/>
</dbReference>
<name>A0A6A6JC56_WESOR</name>
<dbReference type="PANTHER" id="PTHR28152">
    <property type="entry name" value="HYDROXYACYL-THIOESTER DEHYDRATASE TYPE 2, MITOCHONDRIAL"/>
    <property type="match status" value="1"/>
</dbReference>
<evidence type="ECO:0000313" key="2">
    <source>
        <dbReference type="EMBL" id="KAF2273753.1"/>
    </source>
</evidence>
<dbReference type="Proteomes" id="UP000800097">
    <property type="component" value="Unassembled WGS sequence"/>
</dbReference>
<accession>A0A6A6JC56</accession>
<dbReference type="GeneID" id="54549679"/>
<evidence type="ECO:0000256" key="1">
    <source>
        <dbReference type="SAM" id="MobiDB-lite"/>
    </source>
</evidence>
<feature type="non-terminal residue" evidence="2">
    <location>
        <position position="306"/>
    </location>
</feature>
<dbReference type="OrthoDB" id="3257538at2759"/>
<evidence type="ECO:0000313" key="3">
    <source>
        <dbReference type="Proteomes" id="UP000800097"/>
    </source>
</evidence>
<dbReference type="RefSeq" id="XP_033651292.1">
    <property type="nucleotide sequence ID" value="XM_033796504.1"/>
</dbReference>
<dbReference type="SUPFAM" id="SSF54637">
    <property type="entry name" value="Thioesterase/thiol ester dehydrase-isomerase"/>
    <property type="match status" value="1"/>
</dbReference>
<feature type="region of interest" description="Disordered" evidence="1">
    <location>
        <begin position="120"/>
        <end position="144"/>
    </location>
</feature>
<organism evidence="2 3">
    <name type="scientific">Westerdykella ornata</name>
    <dbReference type="NCBI Taxonomy" id="318751"/>
    <lineage>
        <taxon>Eukaryota</taxon>
        <taxon>Fungi</taxon>
        <taxon>Dikarya</taxon>
        <taxon>Ascomycota</taxon>
        <taxon>Pezizomycotina</taxon>
        <taxon>Dothideomycetes</taxon>
        <taxon>Pleosporomycetidae</taxon>
        <taxon>Pleosporales</taxon>
        <taxon>Sporormiaceae</taxon>
        <taxon>Westerdykella</taxon>
    </lineage>
</organism>
<dbReference type="PANTHER" id="PTHR28152:SF1">
    <property type="entry name" value="HYDROXYACYL-THIOESTER DEHYDRATASE TYPE 2, MITOCHONDRIAL"/>
    <property type="match status" value="1"/>
</dbReference>
<dbReference type="EMBL" id="ML986507">
    <property type="protein sequence ID" value="KAF2273753.1"/>
    <property type="molecule type" value="Genomic_DNA"/>
</dbReference>